<dbReference type="SUPFAM" id="SSF47413">
    <property type="entry name" value="lambda repressor-like DNA-binding domains"/>
    <property type="match status" value="1"/>
</dbReference>
<name>A0A3G2V025_SPHYA</name>
<evidence type="ECO:0000313" key="2">
    <source>
        <dbReference type="EMBL" id="AYO80455.1"/>
    </source>
</evidence>
<accession>A0A3G2V025</accession>
<protein>
    <submittedName>
        <fullName evidence="2">XRE family transcriptional regulator</fullName>
    </submittedName>
</protein>
<sequence length="87" mass="9633">MPPYETRVLRKLSQCVILSVMLKSYLEAENQTQAEFAERVRTTPATISRLISGTLRPGLDLALAIDEATGGRVPASTWRSSRLDVTQ</sequence>
<dbReference type="SMART" id="SM00530">
    <property type="entry name" value="HTH_XRE"/>
    <property type="match status" value="1"/>
</dbReference>
<dbReference type="RefSeq" id="WP_122130036.1">
    <property type="nucleotide sequence ID" value="NZ_CP033230.1"/>
</dbReference>
<dbReference type="PROSITE" id="PS50943">
    <property type="entry name" value="HTH_CROC1"/>
    <property type="match status" value="1"/>
</dbReference>
<dbReference type="CDD" id="cd00093">
    <property type="entry name" value="HTH_XRE"/>
    <property type="match status" value="1"/>
</dbReference>
<organism evidence="2 3">
    <name type="scientific">Sphingobium yanoikuyae</name>
    <name type="common">Sphingomonas yanoikuyae</name>
    <dbReference type="NCBI Taxonomy" id="13690"/>
    <lineage>
        <taxon>Bacteria</taxon>
        <taxon>Pseudomonadati</taxon>
        <taxon>Pseudomonadota</taxon>
        <taxon>Alphaproteobacteria</taxon>
        <taxon>Sphingomonadales</taxon>
        <taxon>Sphingomonadaceae</taxon>
        <taxon>Sphingobium</taxon>
    </lineage>
</organism>
<dbReference type="Gene3D" id="1.10.260.40">
    <property type="entry name" value="lambda repressor-like DNA-binding domains"/>
    <property type="match status" value="1"/>
</dbReference>
<proteinExistence type="predicted"/>
<reference evidence="2 3" key="1">
    <citation type="submission" date="2018-10" db="EMBL/GenBank/DDBJ databases">
        <title>Characterization and genome analysis of a novel bacterium Sphingobium yanoikuyae SJTF8 capable of degrading PAHs.</title>
        <authorList>
            <person name="Yin C."/>
            <person name="Xiong W."/>
            <person name="Liang R."/>
        </authorList>
    </citation>
    <scope>NUCLEOTIDE SEQUENCE [LARGE SCALE GENOMIC DNA]</scope>
    <source>
        <strain evidence="2 3">SJTF8</strain>
    </source>
</reference>
<dbReference type="InterPro" id="IPR010982">
    <property type="entry name" value="Lambda_DNA-bd_dom_sf"/>
</dbReference>
<dbReference type="GO" id="GO:0003677">
    <property type="term" value="F:DNA binding"/>
    <property type="evidence" value="ECO:0007669"/>
    <property type="project" value="InterPro"/>
</dbReference>
<dbReference type="InterPro" id="IPR001387">
    <property type="entry name" value="Cro/C1-type_HTH"/>
</dbReference>
<gene>
    <name evidence="2" type="ORF">EBF16_05525</name>
</gene>
<evidence type="ECO:0000259" key="1">
    <source>
        <dbReference type="PROSITE" id="PS50943"/>
    </source>
</evidence>
<dbReference type="Proteomes" id="UP000280708">
    <property type="component" value="Chromosome"/>
</dbReference>
<evidence type="ECO:0000313" key="3">
    <source>
        <dbReference type="Proteomes" id="UP000280708"/>
    </source>
</evidence>
<feature type="domain" description="HTH cro/C1-type" evidence="1">
    <location>
        <begin position="22"/>
        <end position="76"/>
    </location>
</feature>
<dbReference type="Pfam" id="PF01381">
    <property type="entry name" value="HTH_3"/>
    <property type="match status" value="1"/>
</dbReference>
<dbReference type="EMBL" id="CP033230">
    <property type="protein sequence ID" value="AYO80455.1"/>
    <property type="molecule type" value="Genomic_DNA"/>
</dbReference>
<dbReference type="AlphaFoldDB" id="A0A3G2V025"/>